<keyword evidence="2" id="KW-0472">Membrane</keyword>
<dbReference type="AlphaFoldDB" id="A0A8T2TV83"/>
<dbReference type="EMBL" id="CM035416">
    <property type="protein sequence ID" value="KAH7426328.1"/>
    <property type="molecule type" value="Genomic_DNA"/>
</dbReference>
<feature type="transmembrane region" description="Helical" evidence="2">
    <location>
        <begin position="208"/>
        <end position="229"/>
    </location>
</feature>
<sequence>MLIHGYSGTMASMKSAMVRQRSNLRRSVAAEAIHGDGYQDYSTEEPMRSSSKLADDEEDLESPRLRSATSETTQAGSPFMRLNSAKSGCAAPCTLCSSKPGTRGGESGVYQWWRHKLEDCLWLASAAFILYYGDLQHDFFTILANDARVLRIPLHVGAVCFMVDICIVMIYITMNSHRDLRLTFSEAELHDSYNLYGDAIILIQAHTFVQVTVMALGSLAFALMCYSLWPIWSFLTIPMLFTLLMAFTVVAPYIAPCSDLKVHLVSPLDYKDAK</sequence>
<keyword evidence="2" id="KW-1133">Transmembrane helix</keyword>
<dbReference type="InterPro" id="IPR033579">
    <property type="entry name" value="TMEM128"/>
</dbReference>
<dbReference type="PANTHER" id="PTHR31134">
    <property type="entry name" value="TRANSMEMBRANE PROTEIN 128"/>
    <property type="match status" value="1"/>
</dbReference>
<dbReference type="PANTHER" id="PTHR31134:SF1">
    <property type="entry name" value="TRANSMEMBRANE PROTEIN 128"/>
    <property type="match status" value="1"/>
</dbReference>
<evidence type="ECO:0000256" key="2">
    <source>
        <dbReference type="SAM" id="Phobius"/>
    </source>
</evidence>
<name>A0A8T2TV83_CERRI</name>
<evidence type="ECO:0000313" key="4">
    <source>
        <dbReference type="Proteomes" id="UP000825935"/>
    </source>
</evidence>
<keyword evidence="2" id="KW-0812">Transmembrane</keyword>
<evidence type="ECO:0000313" key="3">
    <source>
        <dbReference type="EMBL" id="KAH7426328.1"/>
    </source>
</evidence>
<reference evidence="3" key="1">
    <citation type="submission" date="2021-08" db="EMBL/GenBank/DDBJ databases">
        <title>WGS assembly of Ceratopteris richardii.</title>
        <authorList>
            <person name="Marchant D.B."/>
            <person name="Chen G."/>
            <person name="Jenkins J."/>
            <person name="Shu S."/>
            <person name="Leebens-Mack J."/>
            <person name="Grimwood J."/>
            <person name="Schmutz J."/>
            <person name="Soltis P."/>
            <person name="Soltis D."/>
            <person name="Chen Z.-H."/>
        </authorList>
    </citation>
    <scope>NUCLEOTIDE SEQUENCE</scope>
    <source>
        <strain evidence="3">Whitten #5841</strain>
        <tissue evidence="3">Leaf</tissue>
    </source>
</reference>
<dbReference type="OrthoDB" id="58903at2759"/>
<feature type="transmembrane region" description="Helical" evidence="2">
    <location>
        <begin position="235"/>
        <end position="255"/>
    </location>
</feature>
<accession>A0A8T2TV83</accession>
<evidence type="ECO:0000256" key="1">
    <source>
        <dbReference type="SAM" id="MobiDB-lite"/>
    </source>
</evidence>
<feature type="region of interest" description="Disordered" evidence="1">
    <location>
        <begin position="39"/>
        <end position="74"/>
    </location>
</feature>
<dbReference type="Pfam" id="PF20479">
    <property type="entry name" value="TMEM128"/>
    <property type="match status" value="1"/>
</dbReference>
<gene>
    <name evidence="3" type="ORF">KP509_11G096200</name>
</gene>
<organism evidence="3 4">
    <name type="scientific">Ceratopteris richardii</name>
    <name type="common">Triangle waterfern</name>
    <dbReference type="NCBI Taxonomy" id="49495"/>
    <lineage>
        <taxon>Eukaryota</taxon>
        <taxon>Viridiplantae</taxon>
        <taxon>Streptophyta</taxon>
        <taxon>Embryophyta</taxon>
        <taxon>Tracheophyta</taxon>
        <taxon>Polypodiopsida</taxon>
        <taxon>Polypodiidae</taxon>
        <taxon>Polypodiales</taxon>
        <taxon>Pteridineae</taxon>
        <taxon>Pteridaceae</taxon>
        <taxon>Parkerioideae</taxon>
        <taxon>Ceratopteris</taxon>
    </lineage>
</organism>
<feature type="transmembrane region" description="Helical" evidence="2">
    <location>
        <begin position="152"/>
        <end position="172"/>
    </location>
</feature>
<proteinExistence type="predicted"/>
<dbReference type="Proteomes" id="UP000825935">
    <property type="component" value="Chromosome 11"/>
</dbReference>
<comment type="caution">
    <text evidence="3">The sequence shown here is derived from an EMBL/GenBank/DDBJ whole genome shotgun (WGS) entry which is preliminary data.</text>
</comment>
<keyword evidence="4" id="KW-1185">Reference proteome</keyword>
<protein>
    <submittedName>
        <fullName evidence="3">Uncharacterized protein</fullName>
    </submittedName>
</protein>